<accession>A0A077ZVB4</accession>
<evidence type="ECO:0000313" key="2">
    <source>
        <dbReference type="EMBL" id="CDW73579.1"/>
    </source>
</evidence>
<evidence type="ECO:0008006" key="4">
    <source>
        <dbReference type="Google" id="ProtNLM"/>
    </source>
</evidence>
<organism evidence="2 3">
    <name type="scientific">Stylonychia lemnae</name>
    <name type="common">Ciliate</name>
    <dbReference type="NCBI Taxonomy" id="5949"/>
    <lineage>
        <taxon>Eukaryota</taxon>
        <taxon>Sar</taxon>
        <taxon>Alveolata</taxon>
        <taxon>Ciliophora</taxon>
        <taxon>Intramacronucleata</taxon>
        <taxon>Spirotrichea</taxon>
        <taxon>Stichotrichia</taxon>
        <taxon>Sporadotrichida</taxon>
        <taxon>Oxytrichidae</taxon>
        <taxon>Stylonychinae</taxon>
        <taxon>Stylonychia</taxon>
    </lineage>
</organism>
<reference evidence="2 3" key="1">
    <citation type="submission" date="2014-06" db="EMBL/GenBank/DDBJ databases">
        <authorList>
            <person name="Swart Estienne"/>
        </authorList>
    </citation>
    <scope>NUCLEOTIDE SEQUENCE [LARGE SCALE GENOMIC DNA]</scope>
    <source>
        <strain evidence="2 3">130c</strain>
    </source>
</reference>
<keyword evidence="1" id="KW-0812">Transmembrane</keyword>
<evidence type="ECO:0000256" key="1">
    <source>
        <dbReference type="SAM" id="Phobius"/>
    </source>
</evidence>
<keyword evidence="1" id="KW-0472">Membrane</keyword>
<dbReference type="EMBL" id="CCKQ01002487">
    <property type="protein sequence ID" value="CDW73579.1"/>
    <property type="molecule type" value="Genomic_DNA"/>
</dbReference>
<keyword evidence="3" id="KW-1185">Reference proteome</keyword>
<feature type="transmembrane region" description="Helical" evidence="1">
    <location>
        <begin position="46"/>
        <end position="66"/>
    </location>
</feature>
<feature type="transmembrane region" description="Helical" evidence="1">
    <location>
        <begin position="86"/>
        <end position="107"/>
    </location>
</feature>
<sequence length="304" mass="35709">MRKFKGNRKSPNLYQLKKKGQVKQLLLIFDALNIIFSGINHYYVGIGIHSGLASLHVILFGLDVFLRKKGYKKQKKYSQRIFDIVYYISAYLIMMSFLLYFCSYLKFPSDLTKSFPTQCLGQYFADNGPIQTVCRRITNENNFHFNASADYPIGFQTNDELTPIIKDWLDNHQHKQYYINSEQNSIKLTDDLDKLQLTCEKYLLIQLVDNVGFMQDIAIEILKYQPNDQNAVKYLQVQSQLRIGLKDYGNNDKNIQSLLSFLKKKYPNNFLTEYPQQKSTETAIKQSQSKLIKEQHYLFYEQQL</sequence>
<proteinExistence type="predicted"/>
<name>A0A077ZVB4_STYLE</name>
<dbReference type="AlphaFoldDB" id="A0A077ZVB4"/>
<protein>
    <recommendedName>
        <fullName evidence="4">Transmembrane protein</fullName>
    </recommendedName>
</protein>
<feature type="transmembrane region" description="Helical" evidence="1">
    <location>
        <begin position="21"/>
        <end position="40"/>
    </location>
</feature>
<evidence type="ECO:0000313" key="3">
    <source>
        <dbReference type="Proteomes" id="UP000039865"/>
    </source>
</evidence>
<dbReference type="Proteomes" id="UP000039865">
    <property type="component" value="Unassembled WGS sequence"/>
</dbReference>
<dbReference type="InParanoid" id="A0A077ZVB4"/>
<keyword evidence="1" id="KW-1133">Transmembrane helix</keyword>
<gene>
    <name evidence="2" type="primary">Contig19397.g20563</name>
    <name evidence="2" type="ORF">STYLEM_2562</name>
</gene>